<proteinExistence type="predicted"/>
<dbReference type="EMBL" id="LJQO01000080">
    <property type="protein sequence ID" value="KPX78934.1"/>
    <property type="molecule type" value="Genomic_DNA"/>
</dbReference>
<feature type="non-terminal residue" evidence="1">
    <location>
        <position position="1"/>
    </location>
</feature>
<name>A0A0P9U3B7_PSEA0</name>
<evidence type="ECO:0000313" key="2">
    <source>
        <dbReference type="Proteomes" id="UP000050469"/>
    </source>
</evidence>
<reference evidence="1 2" key="1">
    <citation type="submission" date="2015-09" db="EMBL/GenBank/DDBJ databases">
        <title>Genome announcement of multiple Pseudomonas syringae strains.</title>
        <authorList>
            <person name="Thakur S."/>
            <person name="Wang P.W."/>
            <person name="Gong Y."/>
            <person name="Weir B.S."/>
            <person name="Guttman D.S."/>
        </authorList>
    </citation>
    <scope>NUCLEOTIDE SEQUENCE [LARGE SCALE GENOMIC DNA]</scope>
    <source>
        <strain evidence="1 2">ICMP7840</strain>
    </source>
</reference>
<dbReference type="Proteomes" id="UP000050469">
    <property type="component" value="Unassembled WGS sequence"/>
</dbReference>
<gene>
    <name evidence="1" type="ORF">ALO53_05541</name>
</gene>
<organism evidence="1 2">
    <name type="scientific">Pseudomonas amygdali pv. photiniae</name>
    <dbReference type="NCBI Taxonomy" id="251724"/>
    <lineage>
        <taxon>Bacteria</taxon>
        <taxon>Pseudomonadati</taxon>
        <taxon>Pseudomonadota</taxon>
        <taxon>Gammaproteobacteria</taxon>
        <taxon>Pseudomonadales</taxon>
        <taxon>Pseudomonadaceae</taxon>
        <taxon>Pseudomonas</taxon>
        <taxon>Pseudomonas amygdali</taxon>
    </lineage>
</organism>
<protein>
    <submittedName>
        <fullName evidence="1">Uncharacterized protein</fullName>
    </submittedName>
</protein>
<comment type="caution">
    <text evidence="1">The sequence shown here is derived from an EMBL/GenBank/DDBJ whole genome shotgun (WGS) entry which is preliminary data.</text>
</comment>
<evidence type="ECO:0000313" key="1">
    <source>
        <dbReference type="EMBL" id="KPX78934.1"/>
    </source>
</evidence>
<accession>A0A0P9U3B7</accession>
<dbReference type="AlphaFoldDB" id="A0A0P9U3B7"/>
<sequence>DQTTQAQRVGILQRRRQLAVGQVLIADRAQETVDGQSAYRRSTCIRGCRVRAAMHHGFTDLNTGRVAVEQNTADFLFQYRLQPIVLAQVCRFADHSRGQLATQGLQRVFQLRIVSDLDYQRGRAENFFLQQLVAVQQQTDVSLEQLSLSLFAFLRLASQMRHARMRQQMLDAFAVAAQTTRVEHYLRRLTAHLFGQLLDERRKRRGAQAHDHTGVGAELTGTHHHRTGKLFGHSFAACLQCTWQQHYRVDAGHLGKHRNRLWTLGGHFAKSVAAVQRAGETDGLDSRVFDQTFTHAVTEDHVEYAFRHLGAFCGADDSAGHQIGSRHVATVRLEHHRATGSQCSSGVSASSGKRQREVARAEHGNRAHTDAVLAQVDAWQRLAIRQGQVNTCTDEITATQNLGKQAHLAAGTTALTLNTCLGQSGFLADDGDEIITQLIQFIGNGVEEVGATGRAQLTEFWKGSLGGEGGSVDFAVGSLMEAVRQFFACCGIQTFLQALAKSAAAASDEILAENVRHRYLLLF</sequence>